<feature type="region of interest" description="Disordered" evidence="2">
    <location>
        <begin position="219"/>
        <end position="273"/>
    </location>
</feature>
<feature type="transmembrane region" description="Helical" evidence="3">
    <location>
        <begin position="577"/>
        <end position="595"/>
    </location>
</feature>
<keyword evidence="3" id="KW-1133">Transmembrane helix</keyword>
<dbReference type="EMBL" id="JACYCD010000052">
    <property type="protein sequence ID" value="KAF8706091.1"/>
    <property type="molecule type" value="Genomic_DNA"/>
</dbReference>
<feature type="transmembrane region" description="Helical" evidence="3">
    <location>
        <begin position="363"/>
        <end position="380"/>
    </location>
</feature>
<name>A0A8H7HT46_9AGAM</name>
<feature type="non-terminal residue" evidence="4">
    <location>
        <position position="876"/>
    </location>
</feature>
<evidence type="ECO:0000256" key="2">
    <source>
        <dbReference type="SAM" id="MobiDB-lite"/>
    </source>
</evidence>
<feature type="compositionally biased region" description="Polar residues" evidence="2">
    <location>
        <begin position="12"/>
        <end position="24"/>
    </location>
</feature>
<comment type="caution">
    <text evidence="4">The sequence shown here is derived from an EMBL/GenBank/DDBJ whole genome shotgun (WGS) entry which is preliminary data.</text>
</comment>
<protein>
    <recommendedName>
        <fullName evidence="6">Transmembrane protein</fullName>
    </recommendedName>
</protein>
<feature type="coiled-coil region" evidence="1">
    <location>
        <begin position="538"/>
        <end position="565"/>
    </location>
</feature>
<feature type="region of interest" description="Disordered" evidence="2">
    <location>
        <begin position="168"/>
        <end position="189"/>
    </location>
</feature>
<evidence type="ECO:0000256" key="1">
    <source>
        <dbReference type="SAM" id="Coils"/>
    </source>
</evidence>
<feature type="region of interest" description="Disordered" evidence="2">
    <location>
        <begin position="749"/>
        <end position="774"/>
    </location>
</feature>
<keyword evidence="3" id="KW-0812">Transmembrane</keyword>
<gene>
    <name evidence="4" type="ORF">RHS03_05217</name>
</gene>
<dbReference type="PANTHER" id="PTHR37402">
    <property type="entry name" value="GRAM DOMAIN-CONTAINING PROTEIN 4"/>
    <property type="match status" value="1"/>
</dbReference>
<dbReference type="InterPro" id="IPR037847">
    <property type="entry name" value="GRAMDC4"/>
</dbReference>
<feature type="region of interest" description="Disordered" evidence="2">
    <location>
        <begin position="655"/>
        <end position="688"/>
    </location>
</feature>
<organism evidence="4 5">
    <name type="scientific">Rhizoctonia solani</name>
    <dbReference type="NCBI Taxonomy" id="456999"/>
    <lineage>
        <taxon>Eukaryota</taxon>
        <taxon>Fungi</taxon>
        <taxon>Dikarya</taxon>
        <taxon>Basidiomycota</taxon>
        <taxon>Agaricomycotina</taxon>
        <taxon>Agaricomycetes</taxon>
        <taxon>Cantharellales</taxon>
        <taxon>Ceratobasidiaceae</taxon>
        <taxon>Rhizoctonia</taxon>
    </lineage>
</organism>
<feature type="compositionally biased region" description="Polar residues" evidence="2">
    <location>
        <begin position="83"/>
        <end position="102"/>
    </location>
</feature>
<feature type="compositionally biased region" description="Basic and acidic residues" evidence="2">
    <location>
        <begin position="749"/>
        <end position="758"/>
    </location>
</feature>
<feature type="transmembrane region" description="Helical" evidence="3">
    <location>
        <begin position="401"/>
        <end position="422"/>
    </location>
</feature>
<evidence type="ECO:0000313" key="5">
    <source>
        <dbReference type="Proteomes" id="UP000602905"/>
    </source>
</evidence>
<feature type="compositionally biased region" description="Polar residues" evidence="2">
    <location>
        <begin position="248"/>
        <end position="264"/>
    </location>
</feature>
<keyword evidence="3" id="KW-0472">Membrane</keyword>
<evidence type="ECO:0000313" key="4">
    <source>
        <dbReference type="EMBL" id="KAF8706091.1"/>
    </source>
</evidence>
<reference evidence="4" key="1">
    <citation type="submission" date="2020-09" db="EMBL/GenBank/DDBJ databases">
        <title>Comparative genome analyses of four rice-infecting Rhizoctonia solani isolates reveal extensive enrichment of homogalacturonan modification genes.</title>
        <authorList>
            <person name="Lee D.-Y."/>
            <person name="Jeon J."/>
            <person name="Kim K.-T."/>
            <person name="Cheong K."/>
            <person name="Song H."/>
            <person name="Choi G."/>
            <person name="Ko J."/>
            <person name="Opiyo S.O."/>
            <person name="Zuo S."/>
            <person name="Madhav S."/>
            <person name="Lee Y.-H."/>
            <person name="Wang G.-L."/>
        </authorList>
    </citation>
    <scope>NUCLEOTIDE SEQUENCE</scope>
    <source>
        <strain evidence="4">AG1-IA WGL</strain>
    </source>
</reference>
<keyword evidence="1" id="KW-0175">Coiled coil</keyword>
<accession>A0A8H7HT46</accession>
<dbReference type="GO" id="GO:0006915">
    <property type="term" value="P:apoptotic process"/>
    <property type="evidence" value="ECO:0007669"/>
    <property type="project" value="InterPro"/>
</dbReference>
<feature type="compositionally biased region" description="Pro residues" evidence="2">
    <location>
        <begin position="224"/>
        <end position="234"/>
    </location>
</feature>
<dbReference type="OrthoDB" id="1708389at2759"/>
<dbReference type="Proteomes" id="UP000602905">
    <property type="component" value="Unassembled WGS sequence"/>
</dbReference>
<feature type="transmembrane region" description="Helical" evidence="3">
    <location>
        <begin position="428"/>
        <end position="454"/>
    </location>
</feature>
<feature type="compositionally biased region" description="Polar residues" evidence="2">
    <location>
        <begin position="174"/>
        <end position="189"/>
    </location>
</feature>
<evidence type="ECO:0008006" key="6">
    <source>
        <dbReference type="Google" id="ProtNLM"/>
    </source>
</evidence>
<evidence type="ECO:0000256" key="3">
    <source>
        <dbReference type="SAM" id="Phobius"/>
    </source>
</evidence>
<dbReference type="PANTHER" id="PTHR37402:SF1">
    <property type="entry name" value="GRAM DOMAIN-CONTAINING PROTEIN 4"/>
    <property type="match status" value="1"/>
</dbReference>
<proteinExistence type="predicted"/>
<dbReference type="AlphaFoldDB" id="A0A8H7HT46"/>
<sequence>MSRRFVAPSVESRGSTSSIQTISSPVPGLKPDYLPPPSHPALARQRIPSPGPETYGALNRHLPPPPPPLHPLRAQSPAPPVPSRTTSKTVHSTDPGTSTSVSVPYASADPPTQLQINTIYSQAPIIAQPEPTLGDASTPVLVVTPVVTSSIIDNPPVTDETTLQRAETLPPYSSEPNLASQSVPASVEPQPNTAIEVPSDGHNILGLQNHAHLSTSNISRIAPPLHPSRQPSPSPLIETPGLRHRAHSSTNIGSARTLDSNAPSRPSLFENSRRGSGASIITLKDAHLTEDDLRRMYDAEEVERYLRLFASRVNEVAIDPQHSGAATHVHEEDGEWVSTSNPTWSWARNVDPLPPHLANPQNPFQFIAAIVYPYVIQPLPKACETKRKFRLNRAAGTAQRLYLAIYPAYVPAIIYLCHLSTWRDPRKSAFWCAVFWAAWAGGFLSQIIVGRLLYLLWTGGNVTREEIRRRRIAAREAEKLGKAIEGGIPGVGITGELGVWEVTKLVTGLGKKKSKTAKAVTLELQKDRIGQPNGESNLEDQSEDMEDWKLMLVDLADEVADLHERIKNIFLRRRPELTRFYIFLFALLFIGTFIVQDTSKIVTMVLGFWFWFVPPVVRQLPRLPAPFAAAPTDAEVAMELISKRVERGERIVPERISRRKRNNNKSVGDPGKLHVPIPGSSLRSTTDLTDTSTLVMSPSTTSLVEGTSSDDEADTGLVVPQTSAPQEDMLRKGAVKAWNWWGKAKKRIDQSRGVESKTTHAHALSGQSFPAQHRSHPGMLMISPSLLTFNSLFTSSSSGSQSQLQSQSQSQTSQDTKTVKVNIDNLRGVKKVSPSGLSVRYAQGSEVLEEKFLFIVGRDEAFAMLVGWGGGRWKHV</sequence>
<feature type="region of interest" description="Disordered" evidence="2">
    <location>
        <begin position="1"/>
        <end position="106"/>
    </location>
</feature>